<protein>
    <submittedName>
        <fullName evidence="2">Putative capsid scaffolding protein</fullName>
    </submittedName>
</protein>
<organism evidence="2 3">
    <name type="scientific">Aeromonas phage phiO18P</name>
    <dbReference type="NCBI Taxonomy" id="2913974"/>
    <lineage>
        <taxon>Viruses</taxon>
        <taxon>Duplodnaviria</taxon>
        <taxon>Heunggongvirae</taxon>
        <taxon>Uroviricota</taxon>
        <taxon>Caudoviricetes</taxon>
        <taxon>Peduoviridae</taxon>
        <taxon>Bielevirus</taxon>
        <taxon>Bielevirus phiO18P</taxon>
    </lineage>
</organism>
<accession>A5X9H4</accession>
<dbReference type="OrthoDB" id="18930at10239"/>
<dbReference type="MEROPS" id="S73.001"/>
<dbReference type="Pfam" id="PF05929">
    <property type="entry name" value="Phage_GPO"/>
    <property type="match status" value="1"/>
</dbReference>
<name>A5X9H4_9CAUD</name>
<feature type="region of interest" description="Disordered" evidence="1">
    <location>
        <begin position="1"/>
        <end position="23"/>
    </location>
</feature>
<dbReference type="InterPro" id="IPR009228">
    <property type="entry name" value="Capsid_scaffold_GpO"/>
</dbReference>
<dbReference type="GO" id="GO:0019069">
    <property type="term" value="P:viral capsid assembly"/>
    <property type="evidence" value="ECO:0007669"/>
    <property type="project" value="InterPro"/>
</dbReference>
<dbReference type="Proteomes" id="UP000001987">
    <property type="component" value="Segment"/>
</dbReference>
<evidence type="ECO:0000256" key="1">
    <source>
        <dbReference type="SAM" id="MobiDB-lite"/>
    </source>
</evidence>
<proteinExistence type="predicted"/>
<dbReference type="EMBL" id="DQ674738">
    <property type="protein sequence ID" value="ABG73175.1"/>
    <property type="molecule type" value="Genomic_DNA"/>
</dbReference>
<evidence type="ECO:0000313" key="2">
    <source>
        <dbReference type="EMBL" id="ABG73175.1"/>
    </source>
</evidence>
<feature type="compositionally biased region" description="Basic and acidic residues" evidence="1">
    <location>
        <begin position="1"/>
        <end position="10"/>
    </location>
</feature>
<evidence type="ECO:0000313" key="3">
    <source>
        <dbReference type="Proteomes" id="UP000001987"/>
    </source>
</evidence>
<dbReference type="RefSeq" id="YP_001285646.1">
    <property type="nucleotide sequence ID" value="NC_009542.2"/>
</dbReference>
<dbReference type="GeneID" id="5220135"/>
<keyword evidence="3" id="KW-1185">Reference proteome</keyword>
<dbReference type="KEGG" id="vg:5220135"/>
<gene>
    <name evidence="2" type="ORF">phiO18_23</name>
</gene>
<feature type="region of interest" description="Disordered" evidence="1">
    <location>
        <begin position="296"/>
        <end position="315"/>
    </location>
</feature>
<reference evidence="2 3" key="1">
    <citation type="submission" date="2007-10" db="EMBL/GenBank/DDBJ databases">
        <title>Temperate bacteriophage phiO18P from Aeromonas media isolate: Characterization and complete genome sequence.</title>
        <authorList>
            <person name="Beilstein F."/>
            <person name="Dreiseikelmann B."/>
        </authorList>
    </citation>
    <scope>NUCLEOTIDE SEQUENCE [LARGE SCALE GENOMIC DNA]</scope>
</reference>
<sequence>MDPNPAERHSVKPPCRPDSLSPHHLGVGMNTSTLRTGWVCIATEGTTVDGREITAAWLTDMAETYDPEYYTALIWPEHDRWANFGYVQELKTDVVDGKLKLFAILSPTRDLVYYNQVGQYQFCSIEPQEQFADLGRTYLRGLGVTDQPASTGTTHLKFKKKGESRLIGTSEPLDLSMFKLPKHEKADGLIAKFFSFMASHGETAIQPTPSQPEDEEMTKEQFDQMLGALNGLGTKIDGFSTKLEAKPETTAPVTEPAKEEKAGISAEQFSKLEETLNGLASTVGELKGQVDKFSAEVPGQRPGAIGGDDTTYQVC</sequence>